<protein>
    <submittedName>
        <fullName evidence="6">Uncharacterized protein</fullName>
    </submittedName>
</protein>
<dbReference type="AlphaFoldDB" id="A0A8H4W0J3"/>
<dbReference type="OrthoDB" id="3547306at2759"/>
<organism evidence="6 7">
    <name type="scientific">Cudoniella acicularis</name>
    <dbReference type="NCBI Taxonomy" id="354080"/>
    <lineage>
        <taxon>Eukaryota</taxon>
        <taxon>Fungi</taxon>
        <taxon>Dikarya</taxon>
        <taxon>Ascomycota</taxon>
        <taxon>Pezizomycotina</taxon>
        <taxon>Leotiomycetes</taxon>
        <taxon>Helotiales</taxon>
        <taxon>Tricladiaceae</taxon>
        <taxon>Cudoniella</taxon>
    </lineage>
</organism>
<dbReference type="SUPFAM" id="SSF56399">
    <property type="entry name" value="ADP-ribosylation"/>
    <property type="match status" value="1"/>
</dbReference>
<feature type="compositionally biased region" description="Low complexity" evidence="5">
    <location>
        <begin position="146"/>
        <end position="160"/>
    </location>
</feature>
<dbReference type="GO" id="GO:0090729">
    <property type="term" value="F:toxin activity"/>
    <property type="evidence" value="ECO:0007669"/>
    <property type="project" value="UniProtKB-KW"/>
</dbReference>
<evidence type="ECO:0000256" key="3">
    <source>
        <dbReference type="ARBA" id="ARBA00023026"/>
    </source>
</evidence>
<keyword evidence="1" id="KW-0800">Toxin</keyword>
<comment type="caution">
    <text evidence="6">The sequence shown here is derived from an EMBL/GenBank/DDBJ whole genome shotgun (WGS) entry which is preliminary data.</text>
</comment>
<feature type="compositionally biased region" description="Basic and acidic residues" evidence="5">
    <location>
        <begin position="174"/>
        <end position="184"/>
    </location>
</feature>
<evidence type="ECO:0000313" key="7">
    <source>
        <dbReference type="Proteomes" id="UP000566819"/>
    </source>
</evidence>
<keyword evidence="3" id="KW-0843">Virulence</keyword>
<feature type="region of interest" description="Disordered" evidence="5">
    <location>
        <begin position="136"/>
        <end position="184"/>
    </location>
</feature>
<gene>
    <name evidence="6" type="ORF">G7Y89_g10856</name>
</gene>
<reference evidence="6 7" key="1">
    <citation type="submission" date="2020-03" db="EMBL/GenBank/DDBJ databases">
        <title>Draft Genome Sequence of Cudoniella acicularis.</title>
        <authorList>
            <person name="Buettner E."/>
            <person name="Kellner H."/>
        </authorList>
    </citation>
    <scope>NUCLEOTIDE SEQUENCE [LARGE SCALE GENOMIC DNA]</scope>
    <source>
        <strain evidence="6 7">DSM 108380</strain>
    </source>
</reference>
<sequence>MGISNSCLSRRLTQSRRAQKVGGFQTYAATNNKDPNHDIIVHCMGGHDDGDGFVSTTKDYKVATSFGKKKDGWVYYIDTSKNLSQYIDVKAWCKANGETNPIPKEKEFSSKGGIPWSNIVKWDKIEKNAVVSTETRISFDAGGGRSSRPSSSGKGSTKGSKSPKRSRAIQIRGATREEITDLDY</sequence>
<proteinExistence type="predicted"/>
<evidence type="ECO:0000256" key="4">
    <source>
        <dbReference type="ARBA" id="ARBA00023157"/>
    </source>
</evidence>
<accession>A0A8H4W0J3</accession>
<name>A0A8H4W0J3_9HELO</name>
<evidence type="ECO:0000256" key="5">
    <source>
        <dbReference type="SAM" id="MobiDB-lite"/>
    </source>
</evidence>
<dbReference type="Gene3D" id="3.90.210.10">
    <property type="entry name" value="Heat-Labile Enterotoxin, subunit A"/>
    <property type="match status" value="1"/>
</dbReference>
<evidence type="ECO:0000313" key="6">
    <source>
        <dbReference type="EMBL" id="KAF4627300.1"/>
    </source>
</evidence>
<keyword evidence="7" id="KW-1185">Reference proteome</keyword>
<dbReference type="EMBL" id="JAAMPI010000992">
    <property type="protein sequence ID" value="KAF4627300.1"/>
    <property type="molecule type" value="Genomic_DNA"/>
</dbReference>
<keyword evidence="2" id="KW-0732">Signal</keyword>
<keyword evidence="4" id="KW-1015">Disulfide bond</keyword>
<dbReference type="Pfam" id="PF01375">
    <property type="entry name" value="Enterotoxin_a"/>
    <property type="match status" value="1"/>
</dbReference>
<dbReference type="Proteomes" id="UP000566819">
    <property type="component" value="Unassembled WGS sequence"/>
</dbReference>
<evidence type="ECO:0000256" key="1">
    <source>
        <dbReference type="ARBA" id="ARBA00022656"/>
    </source>
</evidence>
<dbReference type="InterPro" id="IPR001144">
    <property type="entry name" value="Enterotoxin_A"/>
</dbReference>
<evidence type="ECO:0000256" key="2">
    <source>
        <dbReference type="ARBA" id="ARBA00022729"/>
    </source>
</evidence>